<evidence type="ECO:0000313" key="2">
    <source>
        <dbReference type="Proteomes" id="UP000799750"/>
    </source>
</evidence>
<name>A0A6A6QCU6_9PEZI</name>
<organism evidence="1 2">
    <name type="scientific">Lophium mytilinum</name>
    <dbReference type="NCBI Taxonomy" id="390894"/>
    <lineage>
        <taxon>Eukaryota</taxon>
        <taxon>Fungi</taxon>
        <taxon>Dikarya</taxon>
        <taxon>Ascomycota</taxon>
        <taxon>Pezizomycotina</taxon>
        <taxon>Dothideomycetes</taxon>
        <taxon>Pleosporomycetidae</taxon>
        <taxon>Mytilinidiales</taxon>
        <taxon>Mytilinidiaceae</taxon>
        <taxon>Lophium</taxon>
    </lineage>
</organism>
<accession>A0A6A6QCU6</accession>
<dbReference type="OrthoDB" id="5272396at2759"/>
<keyword evidence="2" id="KW-1185">Reference proteome</keyword>
<dbReference type="Proteomes" id="UP000799750">
    <property type="component" value="Unassembled WGS sequence"/>
</dbReference>
<sequence>MPLFWKRNSFTLFVKGADSRLAIGFLPQPRPQTQAHVKPVQHLRLFSSLDPEYSKLIRRWSLCFDTGYSGNTHETVTWEKYVWDSAKRIMPPRITEHALASQYLPHRFITKIATCETDAQSRLSYKHSAFAHLCAFLNRLDFAPTFRYLDLGVGENPGTDLAKESFPAERCQHVYMYKFIEYKPGEELFKLLPQLLQTGTPLVPRSKEDRAWDWLELGE</sequence>
<evidence type="ECO:0000313" key="1">
    <source>
        <dbReference type="EMBL" id="KAF2489836.1"/>
    </source>
</evidence>
<dbReference type="EMBL" id="MU004198">
    <property type="protein sequence ID" value="KAF2489836.1"/>
    <property type="molecule type" value="Genomic_DNA"/>
</dbReference>
<protein>
    <submittedName>
        <fullName evidence="1">Uncharacterized protein</fullName>
    </submittedName>
</protein>
<proteinExistence type="predicted"/>
<reference evidence="1" key="1">
    <citation type="journal article" date="2020" name="Stud. Mycol.">
        <title>101 Dothideomycetes genomes: a test case for predicting lifestyles and emergence of pathogens.</title>
        <authorList>
            <person name="Haridas S."/>
            <person name="Albert R."/>
            <person name="Binder M."/>
            <person name="Bloem J."/>
            <person name="Labutti K."/>
            <person name="Salamov A."/>
            <person name="Andreopoulos B."/>
            <person name="Baker S."/>
            <person name="Barry K."/>
            <person name="Bills G."/>
            <person name="Bluhm B."/>
            <person name="Cannon C."/>
            <person name="Castanera R."/>
            <person name="Culley D."/>
            <person name="Daum C."/>
            <person name="Ezra D."/>
            <person name="Gonzalez J."/>
            <person name="Henrissat B."/>
            <person name="Kuo A."/>
            <person name="Liang C."/>
            <person name="Lipzen A."/>
            <person name="Lutzoni F."/>
            <person name="Magnuson J."/>
            <person name="Mondo S."/>
            <person name="Nolan M."/>
            <person name="Ohm R."/>
            <person name="Pangilinan J."/>
            <person name="Park H.-J."/>
            <person name="Ramirez L."/>
            <person name="Alfaro M."/>
            <person name="Sun H."/>
            <person name="Tritt A."/>
            <person name="Yoshinaga Y."/>
            <person name="Zwiers L.-H."/>
            <person name="Turgeon B."/>
            <person name="Goodwin S."/>
            <person name="Spatafora J."/>
            <person name="Crous P."/>
            <person name="Grigoriev I."/>
        </authorList>
    </citation>
    <scope>NUCLEOTIDE SEQUENCE</scope>
    <source>
        <strain evidence="1">CBS 269.34</strain>
    </source>
</reference>
<dbReference type="AlphaFoldDB" id="A0A6A6QCU6"/>
<gene>
    <name evidence="1" type="ORF">BU16DRAFT_531277</name>
</gene>